<dbReference type="Proteomes" id="UP000325577">
    <property type="component" value="Linkage Group LG17"/>
</dbReference>
<evidence type="ECO:0000313" key="2">
    <source>
        <dbReference type="EMBL" id="KAA8534984.1"/>
    </source>
</evidence>
<accession>A0A5J5AX80</accession>
<evidence type="ECO:0008006" key="4">
    <source>
        <dbReference type="Google" id="ProtNLM"/>
    </source>
</evidence>
<sequence length="182" mass="21636">MVATMNFSQSYRELDKFYVDFTNRLDSDRDKAKKRSKKKLSSPESNHQTEVCNGNFMKFAKANPNKNYQEEKREYQKKKRIVYEGKRKEEYLSCSKGVKERRQSLVAEKIRELEMMDKSNVEHVLDIEEVLHYYSRLTCPAYLDIVDSFFMDMYNELFSMQASSCSNNSRPAIRSVKWVIQN</sequence>
<reference evidence="2 3" key="1">
    <citation type="submission" date="2019-09" db="EMBL/GenBank/DDBJ databases">
        <title>A chromosome-level genome assembly of the Chinese tupelo Nyssa sinensis.</title>
        <authorList>
            <person name="Yang X."/>
            <person name="Kang M."/>
            <person name="Yang Y."/>
            <person name="Xiong H."/>
            <person name="Wang M."/>
            <person name="Zhang Z."/>
            <person name="Wang Z."/>
            <person name="Wu H."/>
            <person name="Ma T."/>
            <person name="Liu J."/>
            <person name="Xi Z."/>
        </authorList>
    </citation>
    <scope>NUCLEOTIDE SEQUENCE [LARGE SCALE GENOMIC DNA]</scope>
    <source>
        <strain evidence="2">J267</strain>
        <tissue evidence="2">Leaf</tissue>
    </source>
</reference>
<evidence type="ECO:0000313" key="3">
    <source>
        <dbReference type="Proteomes" id="UP000325577"/>
    </source>
</evidence>
<keyword evidence="3" id="KW-1185">Reference proteome</keyword>
<protein>
    <recommendedName>
        <fullName evidence="4">OVATE domain-containing protein</fullName>
    </recommendedName>
</protein>
<dbReference type="AlphaFoldDB" id="A0A5J5AX80"/>
<organism evidence="2 3">
    <name type="scientific">Nyssa sinensis</name>
    <dbReference type="NCBI Taxonomy" id="561372"/>
    <lineage>
        <taxon>Eukaryota</taxon>
        <taxon>Viridiplantae</taxon>
        <taxon>Streptophyta</taxon>
        <taxon>Embryophyta</taxon>
        <taxon>Tracheophyta</taxon>
        <taxon>Spermatophyta</taxon>
        <taxon>Magnoliopsida</taxon>
        <taxon>eudicotyledons</taxon>
        <taxon>Gunneridae</taxon>
        <taxon>Pentapetalae</taxon>
        <taxon>asterids</taxon>
        <taxon>Cornales</taxon>
        <taxon>Nyssaceae</taxon>
        <taxon>Nyssa</taxon>
    </lineage>
</organism>
<proteinExistence type="predicted"/>
<dbReference type="PANTHER" id="PTHR35461:SF3">
    <property type="entry name" value="OVATE DOMAIN-CONTAINING PROTEIN"/>
    <property type="match status" value="1"/>
</dbReference>
<feature type="region of interest" description="Disordered" evidence="1">
    <location>
        <begin position="28"/>
        <end position="48"/>
    </location>
</feature>
<name>A0A5J5AX80_9ASTE</name>
<evidence type="ECO:0000256" key="1">
    <source>
        <dbReference type="SAM" id="MobiDB-lite"/>
    </source>
</evidence>
<dbReference type="PANTHER" id="PTHR35461">
    <property type="entry name" value="BNAANNG14610D PROTEIN"/>
    <property type="match status" value="1"/>
</dbReference>
<dbReference type="OrthoDB" id="1928787at2759"/>
<dbReference type="EMBL" id="CM018040">
    <property type="protein sequence ID" value="KAA8534984.1"/>
    <property type="molecule type" value="Genomic_DNA"/>
</dbReference>
<gene>
    <name evidence="2" type="ORF">F0562_029987</name>
</gene>